<dbReference type="PANTHER" id="PTHR33546">
    <property type="entry name" value="LARGE, MULTIFUNCTIONAL SECRETED PROTEIN-RELATED"/>
    <property type="match status" value="1"/>
</dbReference>
<dbReference type="InterPro" id="IPR038637">
    <property type="entry name" value="NPCBM_sf"/>
</dbReference>
<dbReference type="InterPro" id="IPR055557">
    <property type="entry name" value="DUF7133"/>
</dbReference>
<dbReference type="EMBL" id="UINC01087970">
    <property type="protein sequence ID" value="SVC37796.1"/>
    <property type="molecule type" value="Genomic_DNA"/>
</dbReference>
<dbReference type="InterPro" id="IPR011041">
    <property type="entry name" value="Quinoprot_gluc/sorb_DH_b-prop"/>
</dbReference>
<dbReference type="NCBIfam" id="TIGR02604">
    <property type="entry name" value="Piru_Ver_Nterm"/>
    <property type="match status" value="1"/>
</dbReference>
<dbReference type="InterPro" id="IPR013222">
    <property type="entry name" value="Glyco_hyd_98_carb-bd"/>
</dbReference>
<evidence type="ECO:0000313" key="3">
    <source>
        <dbReference type="EMBL" id="SVC37796.1"/>
    </source>
</evidence>
<evidence type="ECO:0008006" key="4">
    <source>
        <dbReference type="Google" id="ProtNLM"/>
    </source>
</evidence>
<reference evidence="3" key="1">
    <citation type="submission" date="2018-05" db="EMBL/GenBank/DDBJ databases">
        <authorList>
            <person name="Lanie J.A."/>
            <person name="Ng W.-L."/>
            <person name="Kazmierczak K.M."/>
            <person name="Andrzejewski T.M."/>
            <person name="Davidsen T.M."/>
            <person name="Wayne K.J."/>
            <person name="Tettelin H."/>
            <person name="Glass J.I."/>
            <person name="Rusch D."/>
            <person name="Podicherti R."/>
            <person name="Tsui H.-C.T."/>
            <person name="Winkler M.E."/>
        </authorList>
    </citation>
    <scope>NUCLEOTIDE SEQUENCE</scope>
</reference>
<name>A0A382LMK2_9ZZZZ</name>
<dbReference type="SUPFAM" id="SSF49785">
    <property type="entry name" value="Galactose-binding domain-like"/>
    <property type="match status" value="1"/>
</dbReference>
<accession>A0A382LMK2</accession>
<organism evidence="3">
    <name type="scientific">marine metagenome</name>
    <dbReference type="NCBI Taxonomy" id="408172"/>
    <lineage>
        <taxon>unclassified sequences</taxon>
        <taxon>metagenomes</taxon>
        <taxon>ecological metagenomes</taxon>
    </lineage>
</organism>
<feature type="domain" description="DUF7133" evidence="2">
    <location>
        <begin position="88"/>
        <end position="397"/>
    </location>
</feature>
<evidence type="ECO:0000259" key="1">
    <source>
        <dbReference type="Pfam" id="PF08305"/>
    </source>
</evidence>
<dbReference type="Gene3D" id="2.120.10.30">
    <property type="entry name" value="TolB, C-terminal domain"/>
    <property type="match status" value="1"/>
</dbReference>
<protein>
    <recommendedName>
        <fullName evidence="4">Glucose/Sorbosone dehydrogenase domain-containing protein</fullName>
    </recommendedName>
</protein>
<dbReference type="PANTHER" id="PTHR33546:SF1">
    <property type="entry name" value="LARGE, MULTIFUNCTIONAL SECRETED PROTEIN"/>
    <property type="match status" value="1"/>
</dbReference>
<feature type="domain" description="Glycosyl hydrolase family 98 putative carbohydrate-binding module" evidence="1">
    <location>
        <begin position="11"/>
        <end position="65"/>
    </location>
</feature>
<dbReference type="AlphaFoldDB" id="A0A382LMK2"/>
<feature type="non-terminal residue" evidence="3">
    <location>
        <position position="1"/>
    </location>
</feature>
<sequence>GAMKVDGKSVEGIGTHADSLISYKLPSNHQFARFLAKGALDDGGVNQRACGNQASVQFQVFAQKPTFAGASVSGPKGSGGRVGDQGDPAHAVENLYVHEEVKATLFASEPMILSPSAIDVDHRGRIWVCEVTNYRRHKNKRAEGDRILILEDSNGDNKADKVKTFYQGRDIDSAHGVSVFGDKIIVAVGDRVVVFTDKDGDDKPDSKKNLFTGISGTQHDHGIHAVHFGPDGKFYFNFGNAGRQIKDEAGKPIIDLAGNEVNDKRKPYQQGMVFRCNEDGSDFETLGWNFRNNWEVAVDSFGSVWQSDNDDDGNRGVRINYVMEYGNYGYRGEFTGKGWRDKRTNIEKEVPLRHWHLNDPGVMPNLLQTGAGSPTGIIVYEGSLLPKVFQGQVIHCDA</sequence>
<dbReference type="Pfam" id="PF08305">
    <property type="entry name" value="NPCBM"/>
    <property type="match status" value="1"/>
</dbReference>
<proteinExistence type="predicted"/>
<evidence type="ECO:0000259" key="2">
    <source>
        <dbReference type="Pfam" id="PF23500"/>
    </source>
</evidence>
<gene>
    <name evidence="3" type="ORF">METZ01_LOCUS290650</name>
</gene>
<feature type="non-terminal residue" evidence="3">
    <location>
        <position position="398"/>
    </location>
</feature>
<dbReference type="Pfam" id="PF23500">
    <property type="entry name" value="DUF7133"/>
    <property type="match status" value="1"/>
</dbReference>
<dbReference type="SUPFAM" id="SSF50952">
    <property type="entry name" value="Soluble quinoprotein glucose dehydrogenase"/>
    <property type="match status" value="1"/>
</dbReference>
<dbReference type="InterPro" id="IPR008979">
    <property type="entry name" value="Galactose-bd-like_sf"/>
</dbReference>
<dbReference type="Gene3D" id="2.60.120.1060">
    <property type="entry name" value="NPCBM/NEW2 domain"/>
    <property type="match status" value="1"/>
</dbReference>
<dbReference type="InterPro" id="IPR011042">
    <property type="entry name" value="6-blade_b-propeller_TolB-like"/>
</dbReference>
<dbReference type="InterPro" id="IPR013428">
    <property type="entry name" value="Membrane-bound_put_N"/>
</dbReference>